<comment type="caution">
    <text evidence="2">The sequence shown here is derived from an EMBL/GenBank/DDBJ whole genome shotgun (WGS) entry which is preliminary data.</text>
</comment>
<reference evidence="2" key="1">
    <citation type="journal article" date="2022" name="bioRxiv">
        <title>Sequencing and chromosome-scale assembly of the giantPleurodeles waltlgenome.</title>
        <authorList>
            <person name="Brown T."/>
            <person name="Elewa A."/>
            <person name="Iarovenko S."/>
            <person name="Subramanian E."/>
            <person name="Araus A.J."/>
            <person name="Petzold A."/>
            <person name="Susuki M."/>
            <person name="Suzuki K.-i.T."/>
            <person name="Hayashi T."/>
            <person name="Toyoda A."/>
            <person name="Oliveira C."/>
            <person name="Osipova E."/>
            <person name="Leigh N.D."/>
            <person name="Simon A."/>
            <person name="Yun M.H."/>
        </authorList>
    </citation>
    <scope>NUCLEOTIDE SEQUENCE</scope>
    <source>
        <strain evidence="2">20211129_DDA</strain>
        <tissue evidence="2">Liver</tissue>
    </source>
</reference>
<proteinExistence type="predicted"/>
<keyword evidence="3" id="KW-1185">Reference proteome</keyword>
<organism evidence="2 3">
    <name type="scientific">Pleurodeles waltl</name>
    <name type="common">Iberian ribbed newt</name>
    <dbReference type="NCBI Taxonomy" id="8319"/>
    <lineage>
        <taxon>Eukaryota</taxon>
        <taxon>Metazoa</taxon>
        <taxon>Chordata</taxon>
        <taxon>Craniata</taxon>
        <taxon>Vertebrata</taxon>
        <taxon>Euteleostomi</taxon>
        <taxon>Amphibia</taxon>
        <taxon>Batrachia</taxon>
        <taxon>Caudata</taxon>
        <taxon>Salamandroidea</taxon>
        <taxon>Salamandridae</taxon>
        <taxon>Pleurodelinae</taxon>
        <taxon>Pleurodeles</taxon>
    </lineage>
</organism>
<accession>A0AAV7RVN4</accession>
<dbReference type="EMBL" id="JANPWB010000009">
    <property type="protein sequence ID" value="KAJ1156876.1"/>
    <property type="molecule type" value="Genomic_DNA"/>
</dbReference>
<evidence type="ECO:0000256" key="1">
    <source>
        <dbReference type="SAM" id="MobiDB-lite"/>
    </source>
</evidence>
<feature type="region of interest" description="Disordered" evidence="1">
    <location>
        <begin position="62"/>
        <end position="81"/>
    </location>
</feature>
<gene>
    <name evidence="2" type="ORF">NDU88_009593</name>
</gene>
<sequence length="99" mass="11046">MVKPKPQRAQTEARPSSASEMDAEHHANALQKVTEKGGTWRPVRELVRELSDGREAVRCDAVAPASGSRIPDQRHQSEEEQSFRAAYLRLWTGHQNNGG</sequence>
<protein>
    <submittedName>
        <fullName evidence="2">Uncharacterized protein</fullName>
    </submittedName>
</protein>
<dbReference type="Proteomes" id="UP001066276">
    <property type="component" value="Chromosome 5"/>
</dbReference>
<evidence type="ECO:0000313" key="2">
    <source>
        <dbReference type="EMBL" id="KAJ1156876.1"/>
    </source>
</evidence>
<feature type="region of interest" description="Disordered" evidence="1">
    <location>
        <begin position="1"/>
        <end position="40"/>
    </location>
</feature>
<evidence type="ECO:0000313" key="3">
    <source>
        <dbReference type="Proteomes" id="UP001066276"/>
    </source>
</evidence>
<name>A0AAV7RVN4_PLEWA</name>
<feature type="compositionally biased region" description="Polar residues" evidence="1">
    <location>
        <begin position="8"/>
        <end position="19"/>
    </location>
</feature>
<dbReference type="AlphaFoldDB" id="A0AAV7RVN4"/>
<feature type="compositionally biased region" description="Basic and acidic residues" evidence="1">
    <location>
        <begin position="71"/>
        <end position="81"/>
    </location>
</feature>